<proteinExistence type="predicted"/>
<evidence type="ECO:0000313" key="3">
    <source>
        <dbReference type="Proteomes" id="UP000630097"/>
    </source>
</evidence>
<dbReference type="EMBL" id="BONV01000005">
    <property type="protein sequence ID" value="GIG78637.1"/>
    <property type="molecule type" value="Genomic_DNA"/>
</dbReference>
<gene>
    <name evidence="2" type="ORF">Pka01_17640</name>
</gene>
<reference evidence="2 3" key="1">
    <citation type="submission" date="2021-01" db="EMBL/GenBank/DDBJ databases">
        <title>Whole genome shotgun sequence of Planotetraspora kaengkrachanensis NBRC 104272.</title>
        <authorList>
            <person name="Komaki H."/>
            <person name="Tamura T."/>
        </authorList>
    </citation>
    <scope>NUCLEOTIDE SEQUENCE [LARGE SCALE GENOMIC DNA]</scope>
    <source>
        <strain evidence="2 3">NBRC 104272</strain>
    </source>
</reference>
<sequence length="81" mass="8956">MRAFVIGLGEEAAVHVRVPARLEAQQFAQAIDVRVADREHALVRYGRAFDGHRRVADDPERLPSGVVIRGGNLSDAHTRQT</sequence>
<dbReference type="Proteomes" id="UP000630097">
    <property type="component" value="Unassembled WGS sequence"/>
</dbReference>
<evidence type="ECO:0000256" key="1">
    <source>
        <dbReference type="SAM" id="MobiDB-lite"/>
    </source>
</evidence>
<comment type="caution">
    <text evidence="2">The sequence shown here is derived from an EMBL/GenBank/DDBJ whole genome shotgun (WGS) entry which is preliminary data.</text>
</comment>
<name>A0A8J3LUQ4_9ACTN</name>
<accession>A0A8J3LUQ4</accession>
<feature type="region of interest" description="Disordered" evidence="1">
    <location>
        <begin position="56"/>
        <end position="81"/>
    </location>
</feature>
<organism evidence="2 3">
    <name type="scientific">Planotetraspora kaengkrachanensis</name>
    <dbReference type="NCBI Taxonomy" id="575193"/>
    <lineage>
        <taxon>Bacteria</taxon>
        <taxon>Bacillati</taxon>
        <taxon>Actinomycetota</taxon>
        <taxon>Actinomycetes</taxon>
        <taxon>Streptosporangiales</taxon>
        <taxon>Streptosporangiaceae</taxon>
        <taxon>Planotetraspora</taxon>
    </lineage>
</organism>
<dbReference type="AlphaFoldDB" id="A0A8J3LUQ4"/>
<keyword evidence="3" id="KW-1185">Reference proteome</keyword>
<protein>
    <submittedName>
        <fullName evidence="2">Uncharacterized protein</fullName>
    </submittedName>
</protein>
<evidence type="ECO:0000313" key="2">
    <source>
        <dbReference type="EMBL" id="GIG78637.1"/>
    </source>
</evidence>